<proteinExistence type="inferred from homology"/>
<evidence type="ECO:0000256" key="4">
    <source>
        <dbReference type="SAM" id="Phobius"/>
    </source>
</evidence>
<name>A0A9E2KR48_9LACO</name>
<dbReference type="PANTHER" id="PTHR42715">
    <property type="entry name" value="BETA-GLUCOSIDASE"/>
    <property type="match status" value="1"/>
</dbReference>
<dbReference type="InterPro" id="IPR017853">
    <property type="entry name" value="GH"/>
</dbReference>
<dbReference type="SUPFAM" id="SSF51445">
    <property type="entry name" value="(Trans)glycosidases"/>
    <property type="match status" value="1"/>
</dbReference>
<comment type="caution">
    <text evidence="6">The sequence shown here is derived from an EMBL/GenBank/DDBJ whole genome shotgun (WGS) entry which is preliminary data.</text>
</comment>
<keyword evidence="4" id="KW-0472">Membrane</keyword>
<reference evidence="6" key="1">
    <citation type="journal article" date="2021" name="PeerJ">
        <title>Extensive microbial diversity within the chicken gut microbiome revealed by metagenomics and culture.</title>
        <authorList>
            <person name="Gilroy R."/>
            <person name="Ravi A."/>
            <person name="Getino M."/>
            <person name="Pursley I."/>
            <person name="Horton D.L."/>
            <person name="Alikhan N.F."/>
            <person name="Baker D."/>
            <person name="Gharbi K."/>
            <person name="Hall N."/>
            <person name="Watson M."/>
            <person name="Adriaenssens E.M."/>
            <person name="Foster-Nyarko E."/>
            <person name="Jarju S."/>
            <person name="Secka A."/>
            <person name="Antonio M."/>
            <person name="Oren A."/>
            <person name="Chaudhuri R.R."/>
            <person name="La Ragione R."/>
            <person name="Hildebrand F."/>
            <person name="Pallen M.J."/>
        </authorList>
    </citation>
    <scope>NUCLEOTIDE SEQUENCE</scope>
    <source>
        <strain evidence="6">F6-686</strain>
    </source>
</reference>
<keyword evidence="4" id="KW-0812">Transmembrane</keyword>
<comment type="similarity">
    <text evidence="1">Belongs to the glycosyl hydrolase 3 family.</text>
</comment>
<dbReference type="PRINTS" id="PR00133">
    <property type="entry name" value="GLHYDRLASE3"/>
</dbReference>
<dbReference type="InterPro" id="IPR036962">
    <property type="entry name" value="Glyco_hydro_3_N_sf"/>
</dbReference>
<dbReference type="Pfam" id="PF00933">
    <property type="entry name" value="Glyco_hydro_3"/>
    <property type="match status" value="1"/>
</dbReference>
<dbReference type="InterPro" id="IPR001764">
    <property type="entry name" value="Glyco_hydro_3_N"/>
</dbReference>
<reference evidence="6" key="2">
    <citation type="submission" date="2021-04" db="EMBL/GenBank/DDBJ databases">
        <authorList>
            <person name="Gilroy R."/>
        </authorList>
    </citation>
    <scope>NUCLEOTIDE SEQUENCE</scope>
    <source>
        <strain evidence="6">F6-686</strain>
    </source>
</reference>
<accession>A0A9E2KR48</accession>
<feature type="region of interest" description="Disordered" evidence="3">
    <location>
        <begin position="88"/>
        <end position="107"/>
    </location>
</feature>
<feature type="domain" description="Glycoside hydrolase family 3 N-terminal" evidence="5">
    <location>
        <begin position="170"/>
        <end position="349"/>
    </location>
</feature>
<dbReference type="EMBL" id="JAHLFT010000031">
    <property type="protein sequence ID" value="MBU3828030.1"/>
    <property type="molecule type" value="Genomic_DNA"/>
</dbReference>
<feature type="transmembrane region" description="Helical" evidence="4">
    <location>
        <begin position="418"/>
        <end position="440"/>
    </location>
</feature>
<keyword evidence="2" id="KW-0378">Hydrolase</keyword>
<evidence type="ECO:0000256" key="1">
    <source>
        <dbReference type="ARBA" id="ARBA00005336"/>
    </source>
</evidence>
<dbReference type="Proteomes" id="UP000823844">
    <property type="component" value="Unassembled WGS sequence"/>
</dbReference>
<dbReference type="GO" id="GO:0004553">
    <property type="term" value="F:hydrolase activity, hydrolyzing O-glycosyl compounds"/>
    <property type="evidence" value="ECO:0007669"/>
    <property type="project" value="InterPro"/>
</dbReference>
<sequence length="448" mass="49888">MQIKNNSHDAIATRSFNLNKKVVYNANNKRPSDKKAAKNEFQYAKGNVTYLSRKDNFANFDKATAAPKPQSLSQKVTNNSTIVANKNYGTAPKATGKMPAQKQKNGVELSDLRGKSYDDPMWNKLLSQMSVKDLGKVITYGGYQTFRIPSVKKVETYDFDGPSGLSSTFVKMNTTMFPGAEMIASTWNKQLAHKRGKTVGEQGKQAGVFGWYGPAMNIHRSAFGGRDFEYYSEDPTLSGNMAANEIAGAKSEGVYSYMKHFAMNNQETNRLAGLMEWDTEQSIRETYLKSFEMATKDGGAGAAMTAFSFIGNRWCGANKELLQDVMRGEWGFRGFAETDYFVAKGVMNADAAIANGNDLMLSTTGVGANVQYQNNPTQVRYMRKAAHNIMYTVVNSGAYSKGNYKHGQSTLLPYQRSFITYFVIAYVVIGLIQLLAIFLYRRKYVKNN</sequence>
<organism evidence="6 7">
    <name type="scientific">Candidatus Lactobacillus pullistercoris</name>
    <dbReference type="NCBI Taxonomy" id="2838636"/>
    <lineage>
        <taxon>Bacteria</taxon>
        <taxon>Bacillati</taxon>
        <taxon>Bacillota</taxon>
        <taxon>Bacilli</taxon>
        <taxon>Lactobacillales</taxon>
        <taxon>Lactobacillaceae</taxon>
        <taxon>Lactobacillus</taxon>
    </lineage>
</organism>
<protein>
    <recommendedName>
        <fullName evidence="5">Glycoside hydrolase family 3 N-terminal domain-containing protein</fullName>
    </recommendedName>
</protein>
<evidence type="ECO:0000256" key="2">
    <source>
        <dbReference type="ARBA" id="ARBA00022801"/>
    </source>
</evidence>
<evidence type="ECO:0000259" key="5">
    <source>
        <dbReference type="Pfam" id="PF00933"/>
    </source>
</evidence>
<dbReference type="InterPro" id="IPR050288">
    <property type="entry name" value="Cellulose_deg_GH3"/>
</dbReference>
<dbReference type="GO" id="GO:0005975">
    <property type="term" value="P:carbohydrate metabolic process"/>
    <property type="evidence" value="ECO:0007669"/>
    <property type="project" value="InterPro"/>
</dbReference>
<keyword evidence="4" id="KW-1133">Transmembrane helix</keyword>
<evidence type="ECO:0000256" key="3">
    <source>
        <dbReference type="SAM" id="MobiDB-lite"/>
    </source>
</evidence>
<dbReference type="AlphaFoldDB" id="A0A9E2KR48"/>
<dbReference type="Gene3D" id="3.20.20.300">
    <property type="entry name" value="Glycoside hydrolase, family 3, N-terminal domain"/>
    <property type="match status" value="1"/>
</dbReference>
<gene>
    <name evidence="6" type="ORF">H9806_02590</name>
</gene>
<dbReference type="PANTHER" id="PTHR42715:SF10">
    <property type="entry name" value="BETA-GLUCOSIDASE"/>
    <property type="match status" value="1"/>
</dbReference>
<evidence type="ECO:0000313" key="7">
    <source>
        <dbReference type="Proteomes" id="UP000823844"/>
    </source>
</evidence>
<evidence type="ECO:0000313" key="6">
    <source>
        <dbReference type="EMBL" id="MBU3828030.1"/>
    </source>
</evidence>